<name>A0A0J7KIF1_LASNI</name>
<evidence type="ECO:0000313" key="7">
    <source>
        <dbReference type="Proteomes" id="UP000036403"/>
    </source>
</evidence>
<protein>
    <submittedName>
        <fullName evidence="6">Type 11 methyltransferase</fullName>
    </submittedName>
</protein>
<dbReference type="SUPFAM" id="SSF53335">
    <property type="entry name" value="S-adenosyl-L-methionine-dependent methyltransferases"/>
    <property type="match status" value="1"/>
</dbReference>
<sequence length="365" mass="40709">MMRTKHHERSQGLINRTLEWAYQKALNGMGVMRSVEELAEAYLAHHEQDKLKAANDLLLRQGSKAALNSFCMNFGGVVALPVTLPAGLVTGLYIQLRMIAVMARGIMLKRFFKVQGLRDFKHFPDPWGREDKACEKIKGACGVTQENPKTNPLPQETSKDFWERRYQSADFSAAAPIRPPRPRLKEFVEKLHLKTGLALDLGCGRGEDAIWLAQQGWAVVGVDVSQAALAQGRLLAEHAGEEVSKRIEFSCCDLDQSFPAGKYDLISAQFFESPVPFGRNRILKKAANYVNENGVLLITSHVSRPPWSWPMRFVPPTPQAALAALNLQSEDWIKICVADLSRVATGPEGQKAIVKDGVLCLRRRH</sequence>
<dbReference type="GO" id="GO:0008168">
    <property type="term" value="F:methyltransferase activity"/>
    <property type="evidence" value="ECO:0007669"/>
    <property type="project" value="UniProtKB-KW"/>
</dbReference>
<dbReference type="InterPro" id="IPR013217">
    <property type="entry name" value="Methyltransf_12"/>
</dbReference>
<dbReference type="OrthoDB" id="506498at2759"/>
<dbReference type="GO" id="GO:0032259">
    <property type="term" value="P:methylation"/>
    <property type="evidence" value="ECO:0007669"/>
    <property type="project" value="UniProtKB-KW"/>
</dbReference>
<proteinExistence type="predicted"/>
<dbReference type="STRING" id="67767.A0A0J7KIF1"/>
<dbReference type="Proteomes" id="UP000036403">
    <property type="component" value="Unassembled WGS sequence"/>
</dbReference>
<evidence type="ECO:0000256" key="4">
    <source>
        <dbReference type="SAM" id="Phobius"/>
    </source>
</evidence>
<feature type="transmembrane region" description="Helical" evidence="4">
    <location>
        <begin position="65"/>
        <end position="86"/>
    </location>
</feature>
<dbReference type="Pfam" id="PF08242">
    <property type="entry name" value="Methyltransf_12"/>
    <property type="match status" value="1"/>
</dbReference>
<keyword evidence="7" id="KW-1185">Reference proteome</keyword>
<dbReference type="PANTHER" id="PTHR43464">
    <property type="entry name" value="METHYLTRANSFERASE"/>
    <property type="match status" value="1"/>
</dbReference>
<reference evidence="6 7" key="1">
    <citation type="submission" date="2015-04" db="EMBL/GenBank/DDBJ databases">
        <title>Lasius niger genome sequencing.</title>
        <authorList>
            <person name="Konorov E.A."/>
            <person name="Nikitin M.A."/>
            <person name="Kirill M.V."/>
            <person name="Chang P."/>
        </authorList>
    </citation>
    <scope>NUCLEOTIDE SEQUENCE [LARGE SCALE GENOMIC DNA]</scope>
    <source>
        <tissue evidence="6">Whole</tissue>
    </source>
</reference>
<comment type="caution">
    <text evidence="6">The sequence shown here is derived from an EMBL/GenBank/DDBJ whole genome shotgun (WGS) entry which is preliminary data.</text>
</comment>
<dbReference type="PANTHER" id="PTHR43464:SF19">
    <property type="entry name" value="UBIQUINONE BIOSYNTHESIS O-METHYLTRANSFERASE, MITOCHONDRIAL"/>
    <property type="match status" value="1"/>
</dbReference>
<keyword evidence="1 6" id="KW-0489">Methyltransferase</keyword>
<evidence type="ECO:0000313" key="6">
    <source>
        <dbReference type="EMBL" id="KMQ90203.1"/>
    </source>
</evidence>
<evidence type="ECO:0000259" key="5">
    <source>
        <dbReference type="Pfam" id="PF08242"/>
    </source>
</evidence>
<dbReference type="AlphaFoldDB" id="A0A0J7KIF1"/>
<keyword evidence="2 6" id="KW-0808">Transferase</keyword>
<keyword evidence="4" id="KW-1133">Transmembrane helix</keyword>
<dbReference type="Gene3D" id="3.40.50.150">
    <property type="entry name" value="Vaccinia Virus protein VP39"/>
    <property type="match status" value="1"/>
</dbReference>
<organism evidence="6 7">
    <name type="scientific">Lasius niger</name>
    <name type="common">Black garden ant</name>
    <dbReference type="NCBI Taxonomy" id="67767"/>
    <lineage>
        <taxon>Eukaryota</taxon>
        <taxon>Metazoa</taxon>
        <taxon>Ecdysozoa</taxon>
        <taxon>Arthropoda</taxon>
        <taxon>Hexapoda</taxon>
        <taxon>Insecta</taxon>
        <taxon>Pterygota</taxon>
        <taxon>Neoptera</taxon>
        <taxon>Endopterygota</taxon>
        <taxon>Hymenoptera</taxon>
        <taxon>Apocrita</taxon>
        <taxon>Aculeata</taxon>
        <taxon>Formicoidea</taxon>
        <taxon>Formicidae</taxon>
        <taxon>Formicinae</taxon>
        <taxon>Lasius</taxon>
        <taxon>Lasius</taxon>
    </lineage>
</organism>
<keyword evidence="4" id="KW-0812">Transmembrane</keyword>
<dbReference type="EMBL" id="LBMM01006915">
    <property type="protein sequence ID" value="KMQ90203.1"/>
    <property type="molecule type" value="Genomic_DNA"/>
</dbReference>
<gene>
    <name evidence="6" type="ORF">RF55_10065</name>
</gene>
<feature type="domain" description="Methyltransferase type 12" evidence="5">
    <location>
        <begin position="199"/>
        <end position="296"/>
    </location>
</feature>
<keyword evidence="3" id="KW-0949">S-adenosyl-L-methionine</keyword>
<evidence type="ECO:0000256" key="2">
    <source>
        <dbReference type="ARBA" id="ARBA00022679"/>
    </source>
</evidence>
<accession>A0A0J7KIF1</accession>
<dbReference type="CDD" id="cd02440">
    <property type="entry name" value="AdoMet_MTases"/>
    <property type="match status" value="1"/>
</dbReference>
<dbReference type="PaxDb" id="67767-A0A0J7KIF1"/>
<evidence type="ECO:0000256" key="3">
    <source>
        <dbReference type="ARBA" id="ARBA00022691"/>
    </source>
</evidence>
<keyword evidence="4" id="KW-0472">Membrane</keyword>
<evidence type="ECO:0000256" key="1">
    <source>
        <dbReference type="ARBA" id="ARBA00022603"/>
    </source>
</evidence>
<dbReference type="InterPro" id="IPR029063">
    <property type="entry name" value="SAM-dependent_MTases_sf"/>
</dbReference>